<dbReference type="Gene3D" id="3.40.50.360">
    <property type="match status" value="1"/>
</dbReference>
<proteinExistence type="predicted"/>
<keyword evidence="7" id="KW-1185">Reference proteome</keyword>
<evidence type="ECO:0000256" key="4">
    <source>
        <dbReference type="SAM" id="MobiDB-lite"/>
    </source>
</evidence>
<gene>
    <name evidence="6" type="ORF">P8192_05895</name>
</gene>
<feature type="region of interest" description="Disordered" evidence="4">
    <location>
        <begin position="180"/>
        <end position="206"/>
    </location>
</feature>
<evidence type="ECO:0000259" key="5">
    <source>
        <dbReference type="Pfam" id="PF03358"/>
    </source>
</evidence>
<dbReference type="PANTHER" id="PTHR43408">
    <property type="entry name" value="FMN REDUCTASE (NADPH)"/>
    <property type="match status" value="1"/>
</dbReference>
<dbReference type="InterPro" id="IPR023932">
    <property type="entry name" value="CE1759_FMN_reduct"/>
</dbReference>
<dbReference type="PANTHER" id="PTHR43408:SF2">
    <property type="entry name" value="FMN REDUCTASE (NADPH)"/>
    <property type="match status" value="1"/>
</dbReference>
<dbReference type="RefSeq" id="WP_278159296.1">
    <property type="nucleotide sequence ID" value="NZ_CP121252.1"/>
</dbReference>
<reference evidence="6 7" key="1">
    <citation type="submission" date="2023-04" db="EMBL/GenBank/DDBJ databases">
        <title>Funneling lignin-derived compounds into biodiesel using alkali-halophilic Citricoccus sp. P2.</title>
        <authorList>
            <person name="Luo C.-B."/>
        </authorList>
    </citation>
    <scope>NUCLEOTIDE SEQUENCE [LARGE SCALE GENOMIC DNA]</scope>
    <source>
        <strain evidence="6 7">P2</strain>
    </source>
</reference>
<evidence type="ECO:0000313" key="6">
    <source>
        <dbReference type="EMBL" id="WFP17635.1"/>
    </source>
</evidence>
<dbReference type="InterPro" id="IPR005025">
    <property type="entry name" value="FMN_Rdtase-like_dom"/>
</dbReference>
<dbReference type="NCBIfam" id="TIGR04037">
    <property type="entry name" value="LLM_duo_CE1759"/>
    <property type="match status" value="1"/>
</dbReference>
<name>A0ABY8HAA8_9MICC</name>
<dbReference type="Pfam" id="PF03358">
    <property type="entry name" value="FMN_red"/>
    <property type="match status" value="1"/>
</dbReference>
<dbReference type="SUPFAM" id="SSF52218">
    <property type="entry name" value="Flavoproteins"/>
    <property type="match status" value="1"/>
</dbReference>
<dbReference type="Proteomes" id="UP001219037">
    <property type="component" value="Chromosome"/>
</dbReference>
<accession>A0ABY8HAA8</accession>
<keyword evidence="3" id="KW-0560">Oxidoreductase</keyword>
<evidence type="ECO:0000256" key="3">
    <source>
        <dbReference type="ARBA" id="ARBA00023002"/>
    </source>
</evidence>
<organism evidence="6 7">
    <name type="scientific">Citricoccus muralis</name>
    <dbReference type="NCBI Taxonomy" id="169134"/>
    <lineage>
        <taxon>Bacteria</taxon>
        <taxon>Bacillati</taxon>
        <taxon>Actinomycetota</taxon>
        <taxon>Actinomycetes</taxon>
        <taxon>Micrococcales</taxon>
        <taxon>Micrococcaceae</taxon>
        <taxon>Citricoccus</taxon>
    </lineage>
</organism>
<feature type="domain" description="NADPH-dependent FMN reductase-like" evidence="5">
    <location>
        <begin position="3"/>
        <end position="153"/>
    </location>
</feature>
<protein>
    <submittedName>
        <fullName evidence="6">NAD(P)H-dependent oxidoreductase</fullName>
    </submittedName>
</protein>
<keyword evidence="2" id="KW-0288">FMN</keyword>
<keyword evidence="1" id="KW-0285">Flavoprotein</keyword>
<dbReference type="EMBL" id="CP121252">
    <property type="protein sequence ID" value="WFP17635.1"/>
    <property type="molecule type" value="Genomic_DNA"/>
</dbReference>
<evidence type="ECO:0000256" key="2">
    <source>
        <dbReference type="ARBA" id="ARBA00022643"/>
    </source>
</evidence>
<evidence type="ECO:0000256" key="1">
    <source>
        <dbReference type="ARBA" id="ARBA00022630"/>
    </source>
</evidence>
<evidence type="ECO:0000313" key="7">
    <source>
        <dbReference type="Proteomes" id="UP001219037"/>
    </source>
</evidence>
<dbReference type="InterPro" id="IPR029039">
    <property type="entry name" value="Flavoprotein-like_sf"/>
</dbReference>
<sequence length="215" mass="23221">MTMNIAVISAGSGNPSSTGMLADRLQSATEESLSGNGTQVNIRRIELRELALDIAEGHVSTSRSEKLDRALRQVETADALIAVTPTYKGSYAGLFKAFIDLLDDDAMQAMPVLLGATGGTARHSLMIDFAMRPLFTYLKAQIAPLAVFAATDDWGLNTGQFDDGEIVLSKRITEAGRQFGEMLTSSPAQRRPKKQPTDAQTPFEVTPFEQLLAGR</sequence>
<dbReference type="InterPro" id="IPR051814">
    <property type="entry name" value="NAD(P)H-dep_FMN_reductase"/>
</dbReference>